<evidence type="ECO:0000313" key="1">
    <source>
        <dbReference type="EMBL" id="KAK4363405.1"/>
    </source>
</evidence>
<dbReference type="EMBL" id="JAVYJV010000009">
    <property type="protein sequence ID" value="KAK4363405.1"/>
    <property type="molecule type" value="Genomic_DNA"/>
</dbReference>
<proteinExistence type="predicted"/>
<organism evidence="1 2">
    <name type="scientific">Anisodus tanguticus</name>
    <dbReference type="NCBI Taxonomy" id="243964"/>
    <lineage>
        <taxon>Eukaryota</taxon>
        <taxon>Viridiplantae</taxon>
        <taxon>Streptophyta</taxon>
        <taxon>Embryophyta</taxon>
        <taxon>Tracheophyta</taxon>
        <taxon>Spermatophyta</taxon>
        <taxon>Magnoliopsida</taxon>
        <taxon>eudicotyledons</taxon>
        <taxon>Gunneridae</taxon>
        <taxon>Pentapetalae</taxon>
        <taxon>asterids</taxon>
        <taxon>lamiids</taxon>
        <taxon>Solanales</taxon>
        <taxon>Solanaceae</taxon>
        <taxon>Solanoideae</taxon>
        <taxon>Hyoscyameae</taxon>
        <taxon>Anisodus</taxon>
    </lineage>
</organism>
<sequence>MQGDPLIWNITWILVYAKNLFNMCTLHKTMKLKNLILLLKHTNCSEFLNILVKMFDMFDAYLSILRSVVHLIHFPCHPLCISGKHTFSLSSSGPSLIKKKLADCLAITIQLNLALKINKASNC</sequence>
<evidence type="ECO:0000313" key="2">
    <source>
        <dbReference type="Proteomes" id="UP001291623"/>
    </source>
</evidence>
<accession>A0AAE1S4L3</accession>
<dbReference type="AlphaFoldDB" id="A0AAE1S4L3"/>
<keyword evidence="2" id="KW-1185">Reference proteome</keyword>
<name>A0AAE1S4L3_9SOLA</name>
<dbReference type="Proteomes" id="UP001291623">
    <property type="component" value="Unassembled WGS sequence"/>
</dbReference>
<reference evidence="1" key="1">
    <citation type="submission" date="2023-12" db="EMBL/GenBank/DDBJ databases">
        <title>Genome assembly of Anisodus tanguticus.</title>
        <authorList>
            <person name="Wang Y.-J."/>
        </authorList>
    </citation>
    <scope>NUCLEOTIDE SEQUENCE</scope>
    <source>
        <strain evidence="1">KB-2021</strain>
        <tissue evidence="1">Leaf</tissue>
    </source>
</reference>
<gene>
    <name evidence="1" type="ORF">RND71_018646</name>
</gene>
<protein>
    <submittedName>
        <fullName evidence="1">Uncharacterized protein</fullName>
    </submittedName>
</protein>
<comment type="caution">
    <text evidence="1">The sequence shown here is derived from an EMBL/GenBank/DDBJ whole genome shotgun (WGS) entry which is preliminary data.</text>
</comment>